<accession>S2W3H7</accession>
<sequence length="278" mass="31460">MRRRMLPTPPTYRAMNSFNEANVIRDRIGRFANKPGAAIAPEADAFTDESQISFDPASGTLTCGPGVINDLLWHRDLMRDHIKKIVIEPGAKLGDGGYEAENCFEGMVNLEEVELPRDFLAGQHSTYRMFAGCKNLRKLNTADLDMSQVNNADEMFYDCGKLKTIDTSDWDVGQLISARRMFSYSGIEEFNAPNWNTGGLQNTFRMFEFCTNLESADVSGWDTTSLEEASWMFHGCHNLKSIDTDGWELNNPRTVQGMFKQCQSLPNREQLIAYMYAK</sequence>
<keyword evidence="2" id="KW-1185">Reference proteome</keyword>
<reference evidence="1 2" key="1">
    <citation type="submission" date="2013-04" db="EMBL/GenBank/DDBJ databases">
        <title>The Genome Sequence of Propionimicrobium lymphophilum ACS-093-V-SCH5.</title>
        <authorList>
            <consortium name="The Broad Institute Genomics Platform"/>
            <person name="Earl A."/>
            <person name="Ward D."/>
            <person name="Feldgarden M."/>
            <person name="Gevers D."/>
            <person name="Saerens B."/>
            <person name="Vaneechoutte M."/>
            <person name="Walker B."/>
            <person name="Young S."/>
            <person name="Zeng Q."/>
            <person name="Gargeya S."/>
            <person name="Fitzgerald M."/>
            <person name="Haas B."/>
            <person name="Abouelleil A."/>
            <person name="Allen A.W."/>
            <person name="Alvarado L."/>
            <person name="Arachchi H.M."/>
            <person name="Berlin A.M."/>
            <person name="Chapman S.B."/>
            <person name="Gainer-Dewar J."/>
            <person name="Goldberg J."/>
            <person name="Griggs A."/>
            <person name="Gujja S."/>
            <person name="Hansen M."/>
            <person name="Howarth C."/>
            <person name="Imamovic A."/>
            <person name="Ireland A."/>
            <person name="Larimer J."/>
            <person name="McCowan C."/>
            <person name="Murphy C."/>
            <person name="Pearson M."/>
            <person name="Poon T.W."/>
            <person name="Priest M."/>
            <person name="Roberts A."/>
            <person name="Saif S."/>
            <person name="Shea T."/>
            <person name="Sisk P."/>
            <person name="Sykes S."/>
            <person name="Wortman J."/>
            <person name="Nusbaum C."/>
            <person name="Birren B."/>
        </authorList>
    </citation>
    <scope>NUCLEOTIDE SEQUENCE [LARGE SCALE GENOMIC DNA]</scope>
    <source>
        <strain evidence="1 2">ACS-093-V-SCH5</strain>
    </source>
</reference>
<dbReference type="HOGENOM" id="CLU_1000625_0_0_11"/>
<dbReference type="AlphaFoldDB" id="S2W3H7"/>
<dbReference type="Pfam" id="PF03382">
    <property type="entry name" value="DUF285"/>
    <property type="match status" value="2"/>
</dbReference>
<gene>
    <name evidence="1" type="ORF">HMPREF9306_01208</name>
</gene>
<dbReference type="InterPro" id="IPR005046">
    <property type="entry name" value="DUF285"/>
</dbReference>
<dbReference type="EMBL" id="AGZR01000006">
    <property type="protein sequence ID" value="EPD32900.1"/>
    <property type="molecule type" value="Genomic_DNA"/>
</dbReference>
<dbReference type="Gene3D" id="3.80.10.10">
    <property type="entry name" value="Ribonuclease Inhibitor"/>
    <property type="match status" value="1"/>
</dbReference>
<comment type="caution">
    <text evidence="1">The sequence shown here is derived from an EMBL/GenBank/DDBJ whole genome shotgun (WGS) entry which is preliminary data.</text>
</comment>
<dbReference type="NCBIfam" id="TIGR02167">
    <property type="entry name" value="Liste_lipo_26"/>
    <property type="match status" value="2"/>
</dbReference>
<proteinExistence type="predicted"/>
<dbReference type="STRING" id="883161.HMPREF9306_01208"/>
<evidence type="ECO:0000313" key="1">
    <source>
        <dbReference type="EMBL" id="EPD32900.1"/>
    </source>
</evidence>
<dbReference type="SUPFAM" id="SSF52058">
    <property type="entry name" value="L domain-like"/>
    <property type="match status" value="1"/>
</dbReference>
<protein>
    <submittedName>
        <fullName evidence="1">Bacterial surface protein 26-residue</fullName>
    </submittedName>
</protein>
<organism evidence="1 2">
    <name type="scientific">Propionimicrobium lymphophilum ACS-093-V-SCH5</name>
    <dbReference type="NCBI Taxonomy" id="883161"/>
    <lineage>
        <taxon>Bacteria</taxon>
        <taxon>Bacillati</taxon>
        <taxon>Actinomycetota</taxon>
        <taxon>Actinomycetes</taxon>
        <taxon>Propionibacteriales</taxon>
        <taxon>Propionibacteriaceae</taxon>
        <taxon>Propionimicrobium</taxon>
    </lineage>
</organism>
<dbReference type="InterPro" id="IPR011889">
    <property type="entry name" value="Liste_lipo_26"/>
</dbReference>
<dbReference type="Proteomes" id="UP000014417">
    <property type="component" value="Unassembled WGS sequence"/>
</dbReference>
<dbReference type="InterPro" id="IPR032675">
    <property type="entry name" value="LRR_dom_sf"/>
</dbReference>
<name>S2W3H7_9ACTN</name>
<evidence type="ECO:0000313" key="2">
    <source>
        <dbReference type="Proteomes" id="UP000014417"/>
    </source>
</evidence>